<dbReference type="AlphaFoldDB" id="A0A0D3JS13"/>
<evidence type="ECO:0000313" key="5">
    <source>
        <dbReference type="Proteomes" id="UP000013827"/>
    </source>
</evidence>
<dbReference type="CDD" id="cd18097">
    <property type="entry name" value="SpoU-like"/>
    <property type="match status" value="1"/>
</dbReference>
<dbReference type="PANTHER" id="PTHR46429">
    <property type="entry name" value="23S RRNA (GUANOSINE-2'-O-)-METHYLTRANSFERASE RLMB"/>
    <property type="match status" value="1"/>
</dbReference>
<dbReference type="GO" id="GO:0032259">
    <property type="term" value="P:methylation"/>
    <property type="evidence" value="ECO:0007669"/>
    <property type="project" value="UniProtKB-KW"/>
</dbReference>
<dbReference type="InterPro" id="IPR001537">
    <property type="entry name" value="SpoU_MeTrfase"/>
</dbReference>
<dbReference type="InterPro" id="IPR029026">
    <property type="entry name" value="tRNA_m1G_MTases_N"/>
</dbReference>
<dbReference type="eggNOG" id="ENOG502S6AC">
    <property type="taxonomic scope" value="Eukaryota"/>
</dbReference>
<evidence type="ECO:0000256" key="1">
    <source>
        <dbReference type="ARBA" id="ARBA00022603"/>
    </source>
</evidence>
<dbReference type="SUPFAM" id="SSF75217">
    <property type="entry name" value="alpha/beta knot"/>
    <property type="match status" value="1"/>
</dbReference>
<dbReference type="STRING" id="2903.R1CTC7"/>
<reference evidence="5" key="1">
    <citation type="journal article" date="2013" name="Nature">
        <title>Pan genome of the phytoplankton Emiliania underpins its global distribution.</title>
        <authorList>
            <person name="Read B.A."/>
            <person name="Kegel J."/>
            <person name="Klute M.J."/>
            <person name="Kuo A."/>
            <person name="Lefebvre S.C."/>
            <person name="Maumus F."/>
            <person name="Mayer C."/>
            <person name="Miller J."/>
            <person name="Monier A."/>
            <person name="Salamov A."/>
            <person name="Young J."/>
            <person name="Aguilar M."/>
            <person name="Claverie J.M."/>
            <person name="Frickenhaus S."/>
            <person name="Gonzalez K."/>
            <person name="Herman E.K."/>
            <person name="Lin Y.C."/>
            <person name="Napier J."/>
            <person name="Ogata H."/>
            <person name="Sarno A.F."/>
            <person name="Shmutz J."/>
            <person name="Schroeder D."/>
            <person name="de Vargas C."/>
            <person name="Verret F."/>
            <person name="von Dassow P."/>
            <person name="Valentin K."/>
            <person name="Van de Peer Y."/>
            <person name="Wheeler G."/>
            <person name="Dacks J.B."/>
            <person name="Delwiche C.F."/>
            <person name="Dyhrman S.T."/>
            <person name="Glockner G."/>
            <person name="John U."/>
            <person name="Richards T."/>
            <person name="Worden A.Z."/>
            <person name="Zhang X."/>
            <person name="Grigoriev I.V."/>
            <person name="Allen A.E."/>
            <person name="Bidle K."/>
            <person name="Borodovsky M."/>
            <person name="Bowler C."/>
            <person name="Brownlee C."/>
            <person name="Cock J.M."/>
            <person name="Elias M."/>
            <person name="Gladyshev V.N."/>
            <person name="Groth M."/>
            <person name="Guda C."/>
            <person name="Hadaegh A."/>
            <person name="Iglesias-Rodriguez M.D."/>
            <person name="Jenkins J."/>
            <person name="Jones B.M."/>
            <person name="Lawson T."/>
            <person name="Leese F."/>
            <person name="Lindquist E."/>
            <person name="Lobanov A."/>
            <person name="Lomsadze A."/>
            <person name="Malik S.B."/>
            <person name="Marsh M.E."/>
            <person name="Mackinder L."/>
            <person name="Mock T."/>
            <person name="Mueller-Roeber B."/>
            <person name="Pagarete A."/>
            <person name="Parker M."/>
            <person name="Probert I."/>
            <person name="Quesneville H."/>
            <person name="Raines C."/>
            <person name="Rensing S.A."/>
            <person name="Riano-Pachon D.M."/>
            <person name="Richier S."/>
            <person name="Rokitta S."/>
            <person name="Shiraiwa Y."/>
            <person name="Soanes D.M."/>
            <person name="van der Giezen M."/>
            <person name="Wahlund T.M."/>
            <person name="Williams B."/>
            <person name="Wilson W."/>
            <person name="Wolfe G."/>
            <person name="Wurch L.L."/>
        </authorList>
    </citation>
    <scope>NUCLEOTIDE SEQUENCE</scope>
</reference>
<dbReference type="GeneID" id="17271844"/>
<name>A0A0D3JS13_EMIH1</name>
<accession>A0A0D3JS13</accession>
<organism evidence="4 5">
    <name type="scientific">Emiliania huxleyi (strain CCMP1516)</name>
    <dbReference type="NCBI Taxonomy" id="280463"/>
    <lineage>
        <taxon>Eukaryota</taxon>
        <taxon>Haptista</taxon>
        <taxon>Haptophyta</taxon>
        <taxon>Prymnesiophyceae</taxon>
        <taxon>Isochrysidales</taxon>
        <taxon>Noelaerhabdaceae</taxon>
        <taxon>Emiliania</taxon>
    </lineage>
</organism>
<evidence type="ECO:0000256" key="2">
    <source>
        <dbReference type="ARBA" id="ARBA00022679"/>
    </source>
</evidence>
<dbReference type="GO" id="GO:0003723">
    <property type="term" value="F:RNA binding"/>
    <property type="evidence" value="ECO:0007669"/>
    <property type="project" value="InterPro"/>
</dbReference>
<dbReference type="PaxDb" id="2903-EOD26298"/>
<dbReference type="PANTHER" id="PTHR46429:SF1">
    <property type="entry name" value="23S RRNA (GUANOSINE-2'-O-)-METHYLTRANSFERASE RLMB"/>
    <property type="match status" value="1"/>
</dbReference>
<proteinExistence type="predicted"/>
<reference evidence="4" key="2">
    <citation type="submission" date="2024-10" db="UniProtKB">
        <authorList>
            <consortium name="EnsemblProtists"/>
        </authorList>
    </citation>
    <scope>IDENTIFICATION</scope>
</reference>
<dbReference type="HOGENOM" id="CLU_065065_0_0_1"/>
<dbReference type="Pfam" id="PF00588">
    <property type="entry name" value="SpoU_methylase"/>
    <property type="match status" value="1"/>
</dbReference>
<keyword evidence="5" id="KW-1185">Reference proteome</keyword>
<sequence>MRAGILVLGGTSAGLLLAYLAGRRHWRRRKPSPAALALLKTVDSAALEAELARRSVGAHVINTSVRPLHAARAAAIDAELSRLGVASPDALAPGPPRKAYETFARPREGEPCDDDYVRRKAPLMAQQVAFLHRHEQARRNELLRNVDDATQALERAARPRHNVTVVLDNLRSAENVGSIFRTADATRVCRVVTCGFTTTPPDRKLEKTALGALSSVPCDHFEATIAAVRHLRSRGVYVVALETTEDAIPLGVAPQLGDEGRGVAIVLGNEVTGVDKAVMEECDAVVEIPVFGVKNSLNVACCASVALYEVLRRWGKWESRVER</sequence>
<dbReference type="InterPro" id="IPR029028">
    <property type="entry name" value="Alpha/beta_knot_MTases"/>
</dbReference>
<keyword evidence="1" id="KW-0489">Methyltransferase</keyword>
<dbReference type="Gene3D" id="3.40.1280.10">
    <property type="match status" value="1"/>
</dbReference>
<evidence type="ECO:0000313" key="4">
    <source>
        <dbReference type="EnsemblProtists" id="EOD26298"/>
    </source>
</evidence>
<dbReference type="KEGG" id="ehx:EMIHUDRAFT_469008"/>
<evidence type="ECO:0000259" key="3">
    <source>
        <dbReference type="Pfam" id="PF00588"/>
    </source>
</evidence>
<dbReference type="OMA" id="NVACCAS"/>
<dbReference type="GO" id="GO:0006396">
    <property type="term" value="P:RNA processing"/>
    <property type="evidence" value="ECO:0007669"/>
    <property type="project" value="InterPro"/>
</dbReference>
<feature type="domain" description="tRNA/rRNA methyltransferase SpoU type" evidence="3">
    <location>
        <begin position="163"/>
        <end position="308"/>
    </location>
</feature>
<dbReference type="RefSeq" id="XP_005778727.1">
    <property type="nucleotide sequence ID" value="XM_005778670.1"/>
</dbReference>
<dbReference type="GO" id="GO:0005829">
    <property type="term" value="C:cytosol"/>
    <property type="evidence" value="ECO:0007669"/>
    <property type="project" value="TreeGrafter"/>
</dbReference>
<dbReference type="Proteomes" id="UP000013827">
    <property type="component" value="Unassembled WGS sequence"/>
</dbReference>
<dbReference type="EnsemblProtists" id="EOD26298">
    <property type="protein sequence ID" value="EOD26298"/>
    <property type="gene ID" value="EMIHUDRAFT_469008"/>
</dbReference>
<protein>
    <recommendedName>
        <fullName evidence="3">tRNA/rRNA methyltransferase SpoU type domain-containing protein</fullName>
    </recommendedName>
</protein>
<keyword evidence="2" id="KW-0808">Transferase</keyword>
<dbReference type="InterPro" id="IPR004441">
    <property type="entry name" value="rRNA_MeTrfase_TrmH"/>
</dbReference>
<dbReference type="GO" id="GO:0008173">
    <property type="term" value="F:RNA methyltransferase activity"/>
    <property type="evidence" value="ECO:0007669"/>
    <property type="project" value="InterPro"/>
</dbReference>